<dbReference type="PANTHER" id="PTHR15977:SF15">
    <property type="entry name" value="CILIA- AND FLAGELLA-ASSOCIATED PROTEIN 46"/>
    <property type="match status" value="1"/>
</dbReference>
<keyword evidence="1" id="KW-0969">Cilium</keyword>
<protein>
    <submittedName>
        <fullName evidence="1">Cilia and flagella associated protein 46</fullName>
    </submittedName>
</protein>
<keyword evidence="2" id="KW-1185">Reference proteome</keyword>
<comment type="caution">
    <text evidence="1">The sequence shown here is derived from an EMBL/GenBank/DDBJ whole genome shotgun (WGS) entry which is preliminary data.</text>
</comment>
<dbReference type="GO" id="GO:0035082">
    <property type="term" value="P:axoneme assembly"/>
    <property type="evidence" value="ECO:0007669"/>
    <property type="project" value="InterPro"/>
</dbReference>
<sequence>MDDCIKMFFLKTPPSNQFLCRAYLCQAQLNAPTSSKNPEQLDKAVEYLLKAINFAKKNPRYYFLVYNASVLYWQFCRPFLKPNYRQYMAKSLHQVVKALDDIDDKDYGCESTINDVSNFFFF</sequence>
<gene>
    <name evidence="1" type="primary">CFAP46_6</name>
    <name evidence="1" type="ORF">OS493_039198</name>
</gene>
<keyword evidence="1" id="KW-0282">Flagellum</keyword>
<keyword evidence="1" id="KW-0966">Cell projection</keyword>
<dbReference type="InterPro" id="IPR057466">
    <property type="entry name" value="CFAP46_TPR"/>
</dbReference>
<proteinExistence type="predicted"/>
<reference evidence="1" key="1">
    <citation type="submission" date="2023-01" db="EMBL/GenBank/DDBJ databases">
        <title>Genome assembly of the deep-sea coral Lophelia pertusa.</title>
        <authorList>
            <person name="Herrera S."/>
            <person name="Cordes E."/>
        </authorList>
    </citation>
    <scope>NUCLEOTIDE SEQUENCE</scope>
    <source>
        <strain evidence="1">USNM1676648</strain>
        <tissue evidence="1">Polyp</tissue>
    </source>
</reference>
<dbReference type="InterPro" id="IPR039586">
    <property type="entry name" value="CFAP46"/>
</dbReference>
<dbReference type="GO" id="GO:0060294">
    <property type="term" value="P:cilium movement involved in cell motility"/>
    <property type="evidence" value="ECO:0007669"/>
    <property type="project" value="InterPro"/>
</dbReference>
<name>A0A9W9ZY99_9CNID</name>
<organism evidence="1 2">
    <name type="scientific">Desmophyllum pertusum</name>
    <dbReference type="NCBI Taxonomy" id="174260"/>
    <lineage>
        <taxon>Eukaryota</taxon>
        <taxon>Metazoa</taxon>
        <taxon>Cnidaria</taxon>
        <taxon>Anthozoa</taxon>
        <taxon>Hexacorallia</taxon>
        <taxon>Scleractinia</taxon>
        <taxon>Caryophylliina</taxon>
        <taxon>Caryophylliidae</taxon>
        <taxon>Desmophyllum</taxon>
    </lineage>
</organism>
<evidence type="ECO:0000313" key="2">
    <source>
        <dbReference type="Proteomes" id="UP001163046"/>
    </source>
</evidence>
<accession>A0A9W9ZY99</accession>
<dbReference type="AlphaFoldDB" id="A0A9W9ZY99"/>
<dbReference type="EMBL" id="MU825560">
    <property type="protein sequence ID" value="KAJ7388209.1"/>
    <property type="molecule type" value="Genomic_DNA"/>
</dbReference>
<evidence type="ECO:0000313" key="1">
    <source>
        <dbReference type="EMBL" id="KAJ7388209.1"/>
    </source>
</evidence>
<dbReference type="Proteomes" id="UP001163046">
    <property type="component" value="Unassembled WGS sequence"/>
</dbReference>
<dbReference type="OrthoDB" id="68437at2759"/>
<dbReference type="PANTHER" id="PTHR15977">
    <property type="entry name" value="CILIA- AND FLAGELLA-ASSOCIATED PROTEIN 46"/>
    <property type="match status" value="1"/>
</dbReference>
<dbReference type="Pfam" id="PF25439">
    <property type="entry name" value="TPR_CFAP46_N"/>
    <property type="match status" value="1"/>
</dbReference>